<sequence>MPETGQQVGTRQRVEDSAALLFRRQGYAATGLKQIAAESGAAFGSIYHFFPGGKADLGDHVVRRAGAAYRDLVATALGGDADPETAVLSMFDAAARALAESDYADACPIATLALEVASTDERLRMATEAVFADWVDTATAWFGQWVPRPADRDLATSLIMLLEGAFLLARAARDPGPLHIAGQSMVTLLRAHRSG</sequence>
<gene>
    <name evidence="6" type="ORF">IPI13_14165</name>
</gene>
<dbReference type="InterPro" id="IPR036271">
    <property type="entry name" value="Tet_transcr_reg_TetR-rel_C_sf"/>
</dbReference>
<accession>A0A935IPL8</accession>
<feature type="domain" description="HTH tetR-type" evidence="5">
    <location>
        <begin position="8"/>
        <end position="68"/>
    </location>
</feature>
<dbReference type="SUPFAM" id="SSF48498">
    <property type="entry name" value="Tetracyclin repressor-like, C-terminal domain"/>
    <property type="match status" value="1"/>
</dbReference>
<evidence type="ECO:0000256" key="1">
    <source>
        <dbReference type="ARBA" id="ARBA00023015"/>
    </source>
</evidence>
<dbReference type="Proteomes" id="UP000726105">
    <property type="component" value="Unassembled WGS sequence"/>
</dbReference>
<dbReference type="InterPro" id="IPR009057">
    <property type="entry name" value="Homeodomain-like_sf"/>
</dbReference>
<dbReference type="InterPro" id="IPR001647">
    <property type="entry name" value="HTH_TetR"/>
</dbReference>
<dbReference type="AlphaFoldDB" id="A0A935IPL8"/>
<dbReference type="Pfam" id="PF00440">
    <property type="entry name" value="TetR_N"/>
    <property type="match status" value="1"/>
</dbReference>
<keyword evidence="3" id="KW-0804">Transcription</keyword>
<keyword evidence="2 4" id="KW-0238">DNA-binding</keyword>
<dbReference type="Pfam" id="PF21993">
    <property type="entry name" value="TetR_C_13_2"/>
    <property type="match status" value="1"/>
</dbReference>
<protein>
    <submittedName>
        <fullName evidence="6">TetR/AcrR family transcriptional regulator</fullName>
    </submittedName>
</protein>
<evidence type="ECO:0000256" key="3">
    <source>
        <dbReference type="ARBA" id="ARBA00023163"/>
    </source>
</evidence>
<dbReference type="PANTHER" id="PTHR47506:SF3">
    <property type="entry name" value="HTH-TYPE TRANSCRIPTIONAL REGULATOR LMRA"/>
    <property type="match status" value="1"/>
</dbReference>
<evidence type="ECO:0000256" key="4">
    <source>
        <dbReference type="PROSITE-ProRule" id="PRU00335"/>
    </source>
</evidence>
<comment type="caution">
    <text evidence="6">The sequence shown here is derived from an EMBL/GenBank/DDBJ whole genome shotgun (WGS) entry which is preliminary data.</text>
</comment>
<organism evidence="6 7">
    <name type="scientific">Candidatus Phosphoribacter hodrii</name>
    <dbReference type="NCBI Taxonomy" id="2953743"/>
    <lineage>
        <taxon>Bacteria</taxon>
        <taxon>Bacillati</taxon>
        <taxon>Actinomycetota</taxon>
        <taxon>Actinomycetes</taxon>
        <taxon>Micrococcales</taxon>
        <taxon>Dermatophilaceae</taxon>
        <taxon>Candidatus Phosphoribacter</taxon>
    </lineage>
</organism>
<evidence type="ECO:0000259" key="5">
    <source>
        <dbReference type="PROSITE" id="PS50977"/>
    </source>
</evidence>
<evidence type="ECO:0000313" key="7">
    <source>
        <dbReference type="Proteomes" id="UP000726105"/>
    </source>
</evidence>
<proteinExistence type="predicted"/>
<dbReference type="EMBL" id="JADJIB010000005">
    <property type="protein sequence ID" value="MBK7274253.1"/>
    <property type="molecule type" value="Genomic_DNA"/>
</dbReference>
<feature type="DNA-binding region" description="H-T-H motif" evidence="4">
    <location>
        <begin position="31"/>
        <end position="50"/>
    </location>
</feature>
<dbReference type="Gene3D" id="1.10.357.10">
    <property type="entry name" value="Tetracycline Repressor, domain 2"/>
    <property type="match status" value="1"/>
</dbReference>
<evidence type="ECO:0000256" key="2">
    <source>
        <dbReference type="ARBA" id="ARBA00023125"/>
    </source>
</evidence>
<dbReference type="PANTHER" id="PTHR47506">
    <property type="entry name" value="TRANSCRIPTIONAL REGULATORY PROTEIN"/>
    <property type="match status" value="1"/>
</dbReference>
<dbReference type="InterPro" id="IPR054156">
    <property type="entry name" value="YxaF_TetR_C"/>
</dbReference>
<evidence type="ECO:0000313" key="6">
    <source>
        <dbReference type="EMBL" id="MBK7274253.1"/>
    </source>
</evidence>
<dbReference type="GO" id="GO:0003677">
    <property type="term" value="F:DNA binding"/>
    <property type="evidence" value="ECO:0007669"/>
    <property type="project" value="UniProtKB-UniRule"/>
</dbReference>
<reference evidence="6 7" key="1">
    <citation type="submission" date="2020-10" db="EMBL/GenBank/DDBJ databases">
        <title>Connecting structure to function with the recovery of over 1000 high-quality activated sludge metagenome-assembled genomes encoding full-length rRNA genes using long-read sequencing.</title>
        <authorList>
            <person name="Singleton C.M."/>
            <person name="Petriglieri F."/>
            <person name="Kristensen J.M."/>
            <person name="Kirkegaard R.H."/>
            <person name="Michaelsen T.Y."/>
            <person name="Andersen M.H."/>
            <person name="Karst S.M."/>
            <person name="Dueholm M.S."/>
            <person name="Nielsen P.H."/>
            <person name="Albertsen M."/>
        </authorList>
    </citation>
    <scope>NUCLEOTIDE SEQUENCE [LARGE SCALE GENOMIC DNA]</scope>
    <source>
        <strain evidence="6">Ega_18-Q3-R5-49_MAXAC.001</strain>
    </source>
</reference>
<dbReference type="PROSITE" id="PS50977">
    <property type="entry name" value="HTH_TETR_2"/>
    <property type="match status" value="1"/>
</dbReference>
<dbReference type="SUPFAM" id="SSF46689">
    <property type="entry name" value="Homeodomain-like"/>
    <property type="match status" value="1"/>
</dbReference>
<name>A0A935IPL8_9MICO</name>
<keyword evidence="1" id="KW-0805">Transcription regulation</keyword>